<proteinExistence type="predicted"/>
<protein>
    <submittedName>
        <fullName evidence="1">Uncharacterized protein</fullName>
    </submittedName>
</protein>
<sequence>MDSRNQRQTVVEQVKLASKRIQALSAVEASTPELSNKKPANFSQRVKRASILIQRLAPFSEPV</sequence>
<organism evidence="1 2">
    <name type="scientific">Candidatus Lambdaproteobacteria bacterium RIFOXYD2_FULL_50_16</name>
    <dbReference type="NCBI Taxonomy" id="1817772"/>
    <lineage>
        <taxon>Bacteria</taxon>
        <taxon>Pseudomonadati</taxon>
        <taxon>Pseudomonadota</taxon>
        <taxon>Candidatus Lambdaproteobacteria</taxon>
    </lineage>
</organism>
<evidence type="ECO:0000313" key="2">
    <source>
        <dbReference type="Proteomes" id="UP000178449"/>
    </source>
</evidence>
<accession>A0A1F6GF63</accession>
<dbReference type="Proteomes" id="UP000178449">
    <property type="component" value="Unassembled WGS sequence"/>
</dbReference>
<reference evidence="1 2" key="1">
    <citation type="journal article" date="2016" name="Nat. Commun.">
        <title>Thousands of microbial genomes shed light on interconnected biogeochemical processes in an aquifer system.</title>
        <authorList>
            <person name="Anantharaman K."/>
            <person name="Brown C.T."/>
            <person name="Hug L.A."/>
            <person name="Sharon I."/>
            <person name="Castelle C.J."/>
            <person name="Probst A.J."/>
            <person name="Thomas B.C."/>
            <person name="Singh A."/>
            <person name="Wilkins M.J."/>
            <person name="Karaoz U."/>
            <person name="Brodie E.L."/>
            <person name="Williams K.H."/>
            <person name="Hubbard S.S."/>
            <person name="Banfield J.F."/>
        </authorList>
    </citation>
    <scope>NUCLEOTIDE SEQUENCE [LARGE SCALE GENOMIC DNA]</scope>
</reference>
<dbReference type="EMBL" id="MFNE01000010">
    <property type="protein sequence ID" value="OGG96767.1"/>
    <property type="molecule type" value="Genomic_DNA"/>
</dbReference>
<dbReference type="STRING" id="1817772.A2527_04220"/>
<dbReference type="AlphaFoldDB" id="A0A1F6GF63"/>
<evidence type="ECO:0000313" key="1">
    <source>
        <dbReference type="EMBL" id="OGG96767.1"/>
    </source>
</evidence>
<name>A0A1F6GF63_9PROT</name>
<comment type="caution">
    <text evidence="1">The sequence shown here is derived from an EMBL/GenBank/DDBJ whole genome shotgun (WGS) entry which is preliminary data.</text>
</comment>
<gene>
    <name evidence="1" type="ORF">A2527_04220</name>
</gene>